<evidence type="ECO:0000313" key="2">
    <source>
        <dbReference type="EMBL" id="MBA1375299.1"/>
    </source>
</evidence>
<feature type="transmembrane region" description="Helical" evidence="1">
    <location>
        <begin position="162"/>
        <end position="180"/>
    </location>
</feature>
<name>A0A7V8RF50_9SPHN</name>
<evidence type="ECO:0000256" key="1">
    <source>
        <dbReference type="SAM" id="Phobius"/>
    </source>
</evidence>
<dbReference type="EMBL" id="VDES01000002">
    <property type="protein sequence ID" value="MBA1375299.1"/>
    <property type="molecule type" value="Genomic_DNA"/>
</dbReference>
<comment type="caution">
    <text evidence="2">The sequence shown here is derived from an EMBL/GenBank/DDBJ whole genome shotgun (WGS) entry which is preliminary data.</text>
</comment>
<feature type="transmembrane region" description="Helical" evidence="1">
    <location>
        <begin position="253"/>
        <end position="273"/>
    </location>
</feature>
<protein>
    <recommendedName>
        <fullName evidence="4">Peptidoglycan polymerase</fullName>
    </recommendedName>
</protein>
<keyword evidence="1" id="KW-1133">Transmembrane helix</keyword>
<keyword evidence="1" id="KW-0472">Membrane</keyword>
<feature type="transmembrane region" description="Helical" evidence="1">
    <location>
        <begin position="12"/>
        <end position="33"/>
    </location>
</feature>
<reference evidence="2 3" key="1">
    <citation type="journal article" date="1994" name="Int. J. Syst. Bacteriol.">
        <title>Phylogenetic positions of novel aerobic, bacteriochlorophyll a-containing bacteria and description of Roseococcus thiosulfatophilus gen. nov., sp. nov., Erythromicrobium ramosum gen. nov., sp. nov., and Erythrobacter litoralis sp. nov.</title>
        <authorList>
            <person name="Yurkov V."/>
            <person name="Stackebrandt E."/>
            <person name="Holmes A."/>
            <person name="Fuerst J.A."/>
            <person name="Hugenholtz P."/>
            <person name="Golecki J."/>
            <person name="Gad'on N."/>
            <person name="Gorlenko V.M."/>
            <person name="Kompantseva E.I."/>
            <person name="Drews G."/>
        </authorList>
    </citation>
    <scope>NUCLEOTIDE SEQUENCE [LARGE SCALE GENOMIC DNA]</scope>
    <source>
        <strain evidence="2 3">KR-99</strain>
    </source>
</reference>
<evidence type="ECO:0000313" key="3">
    <source>
        <dbReference type="Proteomes" id="UP000589292"/>
    </source>
</evidence>
<organism evidence="2 3">
    <name type="scientific">Sphingomonas ursincola</name>
    <dbReference type="NCBI Taxonomy" id="56361"/>
    <lineage>
        <taxon>Bacteria</taxon>
        <taxon>Pseudomonadati</taxon>
        <taxon>Pseudomonadota</taxon>
        <taxon>Alphaproteobacteria</taxon>
        <taxon>Sphingomonadales</taxon>
        <taxon>Sphingomonadaceae</taxon>
        <taxon>Sphingomonas</taxon>
    </lineage>
</organism>
<keyword evidence="1" id="KW-0812">Transmembrane</keyword>
<feature type="transmembrane region" description="Helical" evidence="1">
    <location>
        <begin position="228"/>
        <end position="247"/>
    </location>
</feature>
<dbReference type="RefSeq" id="WP_181267821.1">
    <property type="nucleotide sequence ID" value="NZ_BAAAGB010000001.1"/>
</dbReference>
<gene>
    <name evidence="2" type="ORF">FG486_13195</name>
</gene>
<feature type="transmembrane region" description="Helical" evidence="1">
    <location>
        <begin position="128"/>
        <end position="155"/>
    </location>
</feature>
<feature type="transmembrane region" description="Helical" evidence="1">
    <location>
        <begin position="95"/>
        <end position="116"/>
    </location>
</feature>
<sequence length="276" mass="28288">MSLAARSDARLLAMFALLSLIATGCGIAAMVLSGTPQMRWIPNVVAWIVGGGAAFAIARTAPSPRVWIGIALGALALVAATLVGPDQQGVHRWLAAGPLFVNIAALTLPAALVAMARLGAQHRLVPMIATLLAAILALQPDASQAFALALAGFAILVIDKRISALVTTLCLFGIAALSLLRADPLQPVAEVEQIIQLAHASAPALAWAAVASLAAIPAMLFARRLDDVAARALALYIAVACAAPIFGWFPVPLVGAGMSFPLGLWLGIGLLAARRG</sequence>
<dbReference type="PROSITE" id="PS51257">
    <property type="entry name" value="PROKAR_LIPOPROTEIN"/>
    <property type="match status" value="1"/>
</dbReference>
<feature type="transmembrane region" description="Helical" evidence="1">
    <location>
        <begin position="200"/>
        <end position="221"/>
    </location>
</feature>
<keyword evidence="3" id="KW-1185">Reference proteome</keyword>
<proteinExistence type="predicted"/>
<accession>A0A7V8RF50</accession>
<dbReference type="Proteomes" id="UP000589292">
    <property type="component" value="Unassembled WGS sequence"/>
</dbReference>
<feature type="transmembrane region" description="Helical" evidence="1">
    <location>
        <begin position="40"/>
        <end position="58"/>
    </location>
</feature>
<feature type="transmembrane region" description="Helical" evidence="1">
    <location>
        <begin position="64"/>
        <end position="83"/>
    </location>
</feature>
<dbReference type="AlphaFoldDB" id="A0A7V8RF50"/>
<evidence type="ECO:0008006" key="4">
    <source>
        <dbReference type="Google" id="ProtNLM"/>
    </source>
</evidence>